<evidence type="ECO:0000256" key="3">
    <source>
        <dbReference type="ARBA" id="ARBA00022723"/>
    </source>
</evidence>
<evidence type="ECO:0000256" key="12">
    <source>
        <dbReference type="SAM" id="SignalP"/>
    </source>
</evidence>
<reference evidence="17" key="1">
    <citation type="submission" date="2022-11" db="EMBL/GenBank/DDBJ databases">
        <authorList>
            <person name="Kikuchi T."/>
        </authorList>
    </citation>
    <scope>NUCLEOTIDE SEQUENCE</scope>
    <source>
        <strain evidence="17">PS1010</strain>
    </source>
</reference>
<dbReference type="FunFam" id="3.30.830.10:FF:000005">
    <property type="entry name" value="nardilysin isoform X1"/>
    <property type="match status" value="1"/>
</dbReference>
<dbReference type="FunFam" id="3.30.830.10:FF:000003">
    <property type="entry name" value="Insulin-degrading enzyme"/>
    <property type="match status" value="1"/>
</dbReference>
<comment type="similarity">
    <text evidence="1">Belongs to the peptidase M16 family.</text>
</comment>
<comment type="caution">
    <text evidence="17">The sequence shown here is derived from an EMBL/GenBank/DDBJ whole genome shotgun (WGS) entry which is preliminary data.</text>
</comment>
<evidence type="ECO:0000256" key="2">
    <source>
        <dbReference type="ARBA" id="ARBA00022670"/>
    </source>
</evidence>
<dbReference type="PROSITE" id="PS00143">
    <property type="entry name" value="INSULINASE"/>
    <property type="match status" value="1"/>
</dbReference>
<keyword evidence="4" id="KW-0378">Hydrolase</keyword>
<keyword evidence="6" id="KW-0482">Metalloprotease</keyword>
<dbReference type="InterPro" id="IPR050626">
    <property type="entry name" value="Peptidase_M16"/>
</dbReference>
<evidence type="ECO:0000256" key="10">
    <source>
        <dbReference type="ARBA" id="ARBA00074992"/>
    </source>
</evidence>
<accession>A0A9P1IXK7</accession>
<dbReference type="GO" id="GO:0046872">
    <property type="term" value="F:metal ion binding"/>
    <property type="evidence" value="ECO:0007669"/>
    <property type="project" value="UniProtKB-KW"/>
</dbReference>
<evidence type="ECO:0000256" key="1">
    <source>
        <dbReference type="ARBA" id="ARBA00007261"/>
    </source>
</evidence>
<keyword evidence="5" id="KW-0862">Zinc</keyword>
<dbReference type="InterPro" id="IPR007863">
    <property type="entry name" value="Peptidase_M16_C"/>
</dbReference>
<evidence type="ECO:0000256" key="11">
    <source>
        <dbReference type="ARBA" id="ARBA00080349"/>
    </source>
</evidence>
<dbReference type="SUPFAM" id="SSF63411">
    <property type="entry name" value="LuxS/MPP-like metallohydrolase"/>
    <property type="match status" value="4"/>
</dbReference>
<dbReference type="FunFam" id="3.30.830.10:FF:000004">
    <property type="entry name" value="Putative insulin-degrading enzyme"/>
    <property type="match status" value="1"/>
</dbReference>
<dbReference type="FunFam" id="3.30.830.10:FF:000066">
    <property type="entry name" value="Putative zinc protease mug138"/>
    <property type="match status" value="1"/>
</dbReference>
<dbReference type="OrthoDB" id="7784541at2759"/>
<evidence type="ECO:0000259" key="15">
    <source>
        <dbReference type="Pfam" id="PF16187"/>
    </source>
</evidence>
<dbReference type="Pfam" id="PF16187">
    <property type="entry name" value="Peptidase_M16_M"/>
    <property type="match status" value="1"/>
</dbReference>
<dbReference type="Pfam" id="PF22456">
    <property type="entry name" value="PqqF-like_C_4"/>
    <property type="match status" value="1"/>
</dbReference>
<dbReference type="PANTHER" id="PTHR43690:SF18">
    <property type="entry name" value="INSULIN-DEGRADING ENZYME-RELATED"/>
    <property type="match status" value="1"/>
</dbReference>
<dbReference type="Pfam" id="PF05193">
    <property type="entry name" value="Peptidase_M16_C"/>
    <property type="match status" value="1"/>
</dbReference>
<gene>
    <name evidence="17" type="ORF">CAMP_LOCUS14721</name>
</gene>
<proteinExistence type="inferred from homology"/>
<dbReference type="EC" id="3.4.24.56" evidence="8"/>
<dbReference type="GO" id="GO:0004222">
    <property type="term" value="F:metalloendopeptidase activity"/>
    <property type="evidence" value="ECO:0007669"/>
    <property type="project" value="UniProtKB-EC"/>
</dbReference>
<feature type="domain" description="Peptidase M16 N-terminal" evidence="13">
    <location>
        <begin position="254"/>
        <end position="391"/>
    </location>
</feature>
<feature type="domain" description="Peptidase M16 C-terminal" evidence="14">
    <location>
        <begin position="418"/>
        <end position="590"/>
    </location>
</feature>
<evidence type="ECO:0000313" key="18">
    <source>
        <dbReference type="Proteomes" id="UP001152747"/>
    </source>
</evidence>
<evidence type="ECO:0000259" key="14">
    <source>
        <dbReference type="Pfam" id="PF05193"/>
    </source>
</evidence>
<dbReference type="Proteomes" id="UP001152747">
    <property type="component" value="Unassembled WGS sequence"/>
</dbReference>
<dbReference type="GO" id="GO:0005739">
    <property type="term" value="C:mitochondrion"/>
    <property type="evidence" value="ECO:0007669"/>
    <property type="project" value="TreeGrafter"/>
</dbReference>
<keyword evidence="3" id="KW-0479">Metal-binding</keyword>
<keyword evidence="18" id="KW-1185">Reference proteome</keyword>
<organism evidence="17 18">
    <name type="scientific">Caenorhabditis angaria</name>
    <dbReference type="NCBI Taxonomy" id="860376"/>
    <lineage>
        <taxon>Eukaryota</taxon>
        <taxon>Metazoa</taxon>
        <taxon>Ecdysozoa</taxon>
        <taxon>Nematoda</taxon>
        <taxon>Chromadorea</taxon>
        <taxon>Rhabditida</taxon>
        <taxon>Rhabditina</taxon>
        <taxon>Rhabditomorpha</taxon>
        <taxon>Rhabditoidea</taxon>
        <taxon>Rhabditidae</taxon>
        <taxon>Peloderinae</taxon>
        <taxon>Caenorhabditis</taxon>
    </lineage>
</organism>
<dbReference type="InterPro" id="IPR011249">
    <property type="entry name" value="Metalloenz_LuxS/M16"/>
</dbReference>
<dbReference type="GO" id="GO:0043171">
    <property type="term" value="P:peptide catabolic process"/>
    <property type="evidence" value="ECO:0007669"/>
    <property type="project" value="TreeGrafter"/>
</dbReference>
<feature type="domain" description="Coenzyme PQQ synthesis protein F-like C-terminal lobe" evidence="16">
    <location>
        <begin position="995"/>
        <end position="1093"/>
    </location>
</feature>
<dbReference type="InterPro" id="IPR054734">
    <property type="entry name" value="PqqF-like_C_4"/>
</dbReference>
<dbReference type="InterPro" id="IPR011765">
    <property type="entry name" value="Pept_M16_N"/>
</dbReference>
<keyword evidence="12" id="KW-0732">Signal</keyword>
<feature type="domain" description="Peptidase M16 middle/third" evidence="15">
    <location>
        <begin position="603"/>
        <end position="886"/>
    </location>
</feature>
<dbReference type="GO" id="GO:0051603">
    <property type="term" value="P:proteolysis involved in protein catabolic process"/>
    <property type="evidence" value="ECO:0007669"/>
    <property type="project" value="TreeGrafter"/>
</dbReference>
<dbReference type="PANTHER" id="PTHR43690">
    <property type="entry name" value="NARDILYSIN"/>
    <property type="match status" value="1"/>
</dbReference>
<dbReference type="InterPro" id="IPR032632">
    <property type="entry name" value="Peptidase_M16_M"/>
</dbReference>
<dbReference type="EMBL" id="CANHGI010000005">
    <property type="protein sequence ID" value="CAI5452084.1"/>
    <property type="molecule type" value="Genomic_DNA"/>
</dbReference>
<dbReference type="Pfam" id="PF00675">
    <property type="entry name" value="Peptidase_M16"/>
    <property type="match status" value="1"/>
</dbReference>
<evidence type="ECO:0000313" key="17">
    <source>
        <dbReference type="EMBL" id="CAI5452084.1"/>
    </source>
</evidence>
<evidence type="ECO:0000256" key="5">
    <source>
        <dbReference type="ARBA" id="ARBA00022833"/>
    </source>
</evidence>
<comment type="catalytic activity">
    <reaction evidence="7">
        <text>Degradation of insulin, glucagon and other polypeptides. No action on proteins.</text>
        <dbReference type="EC" id="3.4.24.56"/>
    </reaction>
</comment>
<protein>
    <recommendedName>
        <fullName evidence="9">Insulin-degrading enzyme</fullName>
        <ecNumber evidence="8">3.4.24.56</ecNumber>
    </recommendedName>
    <alternativeName>
        <fullName evidence="11">Insulin protease</fullName>
    </alternativeName>
    <alternativeName>
        <fullName evidence="10">Insulysin</fullName>
    </alternativeName>
</protein>
<evidence type="ECO:0000256" key="8">
    <source>
        <dbReference type="ARBA" id="ARBA00066874"/>
    </source>
</evidence>
<dbReference type="InterPro" id="IPR001431">
    <property type="entry name" value="Pept_M16_Zn_BS"/>
</dbReference>
<feature type="signal peptide" evidence="12">
    <location>
        <begin position="1"/>
        <end position="16"/>
    </location>
</feature>
<evidence type="ECO:0000256" key="7">
    <source>
        <dbReference type="ARBA" id="ARBA00052248"/>
    </source>
</evidence>
<evidence type="ECO:0000259" key="16">
    <source>
        <dbReference type="Pfam" id="PF22456"/>
    </source>
</evidence>
<dbReference type="AlphaFoldDB" id="A0A9P1IXK7"/>
<dbReference type="Gene3D" id="3.30.830.10">
    <property type="entry name" value="Metalloenzyme, LuxS/M16 peptidase-like"/>
    <property type="match status" value="4"/>
</dbReference>
<keyword evidence="2" id="KW-0645">Protease</keyword>
<evidence type="ECO:0000256" key="9">
    <source>
        <dbReference type="ARBA" id="ARBA00070422"/>
    </source>
</evidence>
<feature type="chain" id="PRO_5040228393" description="Insulin-degrading enzyme" evidence="12">
    <location>
        <begin position="17"/>
        <end position="1207"/>
    </location>
</feature>
<name>A0A9P1IXK7_9PELO</name>
<evidence type="ECO:0000256" key="4">
    <source>
        <dbReference type="ARBA" id="ARBA00022801"/>
    </source>
</evidence>
<evidence type="ECO:0000256" key="6">
    <source>
        <dbReference type="ARBA" id="ARBA00023049"/>
    </source>
</evidence>
<evidence type="ECO:0000259" key="13">
    <source>
        <dbReference type="Pfam" id="PF00675"/>
    </source>
</evidence>
<dbReference type="GO" id="GO:0005829">
    <property type="term" value="C:cytosol"/>
    <property type="evidence" value="ECO:0007669"/>
    <property type="project" value="TreeGrafter"/>
</dbReference>
<sequence length="1207" mass="138254">MMLVLLAFMLFWNSECYPQKDRKISPNRLCEAMEHGDLYTKVNKLCTKNGLLMNFEKNSGQEEVYKKISGGQKIGQQELHTVCVSLDELKVSEKYDNILADDLLRVCDDDASELIEQIVAFTIAFPSLMGRENIPRFPMSHRFYVEYVNDFFQRNPEEALRILPLAMSLSLLTRIKIPIPYISLQRSFSSLHRNPVILQKTQRLRFVRNLSSSAQLPKMATNGKNVVAKRFNLITKGGQDTREYRGLELTNGLKVLLVSDPTTDKSAAALDVNVGHLMDPWELPGLAHFCEHMLFLGTAKYPSENEYSKFLSAHAGSSNAYTASDHTNYHFDVKPDQLPGALDRFVQFFLAPQFTPSATEREVCAVDSEHSNNLKNDAWRFLQVDRSRSKPGHDYGKFGTGNKQTLLEDARKKGIEPRDALLNFHKQWYSSNIMTLCVIGKESLDELEGYLGTLEFDAIEDKKVERVAWKEAAYGPEQLGKRIEVVPIKDTRLLNISFPFPDVRADYKSQSEHYISHLLGHEGPGSLLSELKRRGWVSSLSSGYHTQARGFGIFDVSMDLSTEGLEHTEEIVDLVFNYIGMMERAGPKSWIQEELGELASIKFRFKDKETPITMATHVASELQYIPFEDILSSKYIIDKYQPEKILDLLKLFKPENMMYRVVSLKFAGKEGNTKEPVYGTEMRIEDINEKTMARFNEARATNNSVFKLPEKNEYIATNFELKPRETIKSEHPRLISENGWSRVWFKQDDEYKLPKQETKLALTTPIVAQNPRTSLVSSLWLWCLSDTLAEETYNADLAGLKCQLDSGPFGVQLRVHGYNEKQALFVKHLVTRMSNFQIDKTRFDVLFESLRRALSNFSHSQPYSLSQHYAQLLISDKFWSKEQLLAVCESVTMEEVQSFSRKMLDAFHVELFVHGNSTESEALSLSNDIIGILKNVSPGSRPLYWNEHTPRRELSLNNGDEYVYRHLQDTHEVSCVEVMYQVGVQNNYDNAVIGLLDNIIKEPAFNTLRTNEALGYIVWVGTRLSCGTVSLNVIVQGPKSADFVLERIEAFLESARTEIETMPEDEFAKQVSGMISRLEEKPKTLSGRFRRFWNEIETRQYDFGRKDEEVAILKKITKKDVLDVFDKKIRAGAPERKKLAVFVHGKDETRTKVDEIIANKSADKKEKEVKYIEQLRQFLPMYGRPQAKIELKPIGLNPLEEPTKSKY</sequence>